<keyword evidence="2" id="KW-0732">Signal</keyword>
<feature type="transmembrane region" description="Helical" evidence="1">
    <location>
        <begin position="224"/>
        <end position="245"/>
    </location>
</feature>
<comment type="caution">
    <text evidence="3">The sequence shown here is derived from an EMBL/GenBank/DDBJ whole genome shotgun (WGS) entry which is preliminary data.</text>
</comment>
<feature type="signal peptide" evidence="2">
    <location>
        <begin position="1"/>
        <end position="20"/>
    </location>
</feature>
<organism evidence="3 4">
    <name type="scientific">Rathayibacter caricis DSM 15933</name>
    <dbReference type="NCBI Taxonomy" id="1328867"/>
    <lineage>
        <taxon>Bacteria</taxon>
        <taxon>Bacillati</taxon>
        <taxon>Actinomycetota</taxon>
        <taxon>Actinomycetes</taxon>
        <taxon>Micrococcales</taxon>
        <taxon>Microbacteriaceae</taxon>
        <taxon>Rathayibacter</taxon>
    </lineage>
</organism>
<keyword evidence="4" id="KW-1185">Reference proteome</keyword>
<feature type="chain" id="PRO_5015492579" evidence="2">
    <location>
        <begin position="21"/>
        <end position="774"/>
    </location>
</feature>
<dbReference type="AlphaFoldDB" id="A0A2T4UR59"/>
<feature type="transmembrane region" description="Helical" evidence="1">
    <location>
        <begin position="178"/>
        <end position="199"/>
    </location>
</feature>
<evidence type="ECO:0000313" key="4">
    <source>
        <dbReference type="Proteomes" id="UP000241085"/>
    </source>
</evidence>
<keyword evidence="1" id="KW-1133">Transmembrane helix</keyword>
<keyword evidence="1" id="KW-0812">Transmembrane</keyword>
<dbReference type="EMBL" id="PZPL01000001">
    <property type="protein sequence ID" value="PTL72020.1"/>
    <property type="molecule type" value="Genomic_DNA"/>
</dbReference>
<gene>
    <name evidence="3" type="ORF">C1I63_03660</name>
</gene>
<feature type="transmembrane region" description="Helical" evidence="1">
    <location>
        <begin position="135"/>
        <end position="158"/>
    </location>
</feature>
<protein>
    <submittedName>
        <fullName evidence="3">Uncharacterized protein</fullName>
    </submittedName>
</protein>
<accession>A0A2T4UR59</accession>
<sequence length="774" mass="80926">MMIALLLSSWAVVTATSAVATDAGSSGPVVIVEETVTTPAPGTTTTTTRTSTSIPSVEPPVTAVDPVCTAATTLLDQNRPTAALALIDAERTARGDDGAQLCADERRAALMADTTGPQGPTGDADRAWESVVGQWIAPLLGGLLIALGWTALVFIVAVRALTALPWAQSRRSGRGSQAALAAGATGSIVFALGMLAGLLSQRGRGLRLEESGAAGEAITQAPSAFWLAPAALLAVAAVLTALHLLGRLRVSLQATDKEGDADRSQQRTTQLIALLGRVGGSPPAGVEIPRGSDVTSLGDSMLLPAPANALAKAVLGVLAALIGSTPWKVVLDYLDDDTAAVVVSRNGRTVQTAVLSTSAGAGAEPLYGADETEQKRSMLCPLAAGVVIVALSRAHPGFEGLAGATDGRSVGLQYVATTTFADDHRTAELLLGRALKIDPGNRAADVALQNLLHRGATDAAELRAYRDSLAATADRLREDGHTLLAQRVMITYFAVLVNLHAAASDTLRPHDLAQRHAQMSELLAQTERLDRLTEQDPLLLATRQRYAVLTTAVETEYEGVGEEPLPGPGDTAGLYSRLDPHGAYNSALVALQTGDDALAEFLVRPALTLLELRRWIRRDPDVVRNRGRAAVARMVGSRSPVGLWDLELFAPHRAACRRAGFMTPLALAAVAADEKTAADLNITMTGLRRLTEAAGVAARLWSVDAPAVADETTLAEWRVDVAEIVLDGHSADGSTLLGVVEALGRRVRPALPEGDRDAFGPIATAWLIELDLVT</sequence>
<reference evidence="3 4" key="1">
    <citation type="submission" date="2018-03" db="EMBL/GenBank/DDBJ databases">
        <title>Bacteriophage NCPPB3778 and a type I-E CRISPR drive the evolution of the US Biological Select Agent, Rathayibacter toxicus.</title>
        <authorList>
            <person name="Davis E.W.II."/>
            <person name="Tabima J.F."/>
            <person name="Weisberg A.J."/>
            <person name="Dantas Lopes L."/>
            <person name="Wiseman M.S."/>
            <person name="Wiseman M.S."/>
            <person name="Pupko T."/>
            <person name="Belcher M.S."/>
            <person name="Sechler A.J."/>
            <person name="Tancos M.A."/>
            <person name="Schroeder B.K."/>
            <person name="Murray T.D."/>
            <person name="Luster D.G."/>
            <person name="Schneider W.L."/>
            <person name="Rogers E."/>
            <person name="Andreote F.D."/>
            <person name="Grunwald N.J."/>
            <person name="Putnam M.L."/>
            <person name="Chang J.H."/>
        </authorList>
    </citation>
    <scope>NUCLEOTIDE SEQUENCE [LARGE SCALE GENOMIC DNA]</scope>
    <source>
        <strain evidence="3 4">DSM 15933</strain>
    </source>
</reference>
<dbReference type="Proteomes" id="UP000241085">
    <property type="component" value="Unassembled WGS sequence"/>
</dbReference>
<evidence type="ECO:0000256" key="1">
    <source>
        <dbReference type="SAM" id="Phobius"/>
    </source>
</evidence>
<keyword evidence="1" id="KW-0472">Membrane</keyword>
<evidence type="ECO:0000256" key="2">
    <source>
        <dbReference type="SAM" id="SignalP"/>
    </source>
</evidence>
<name>A0A2T4UR59_9MICO</name>
<proteinExistence type="predicted"/>
<evidence type="ECO:0000313" key="3">
    <source>
        <dbReference type="EMBL" id="PTL72020.1"/>
    </source>
</evidence>